<dbReference type="CDD" id="cd14791">
    <property type="entry name" value="GH36"/>
    <property type="match status" value="1"/>
</dbReference>
<feature type="domain" description="Glycosyl hydrolase family 36 N-terminal" evidence="8">
    <location>
        <begin position="52"/>
        <end position="285"/>
    </location>
</feature>
<comment type="catalytic activity">
    <reaction evidence="1 5">
        <text>Hydrolysis of terminal, non-reducing alpha-D-galactose residues in alpha-D-galactosides, including galactose oligosaccharides, galactomannans and galactolipids.</text>
        <dbReference type="EC" id="3.2.1.22"/>
    </reaction>
</comment>
<evidence type="ECO:0000313" key="10">
    <source>
        <dbReference type="EMBL" id="OCB72301.1"/>
    </source>
</evidence>
<dbReference type="STRING" id="551990.SAMN05192550_1220"/>
<dbReference type="GO" id="GO:0016052">
    <property type="term" value="P:carbohydrate catabolic process"/>
    <property type="evidence" value="ECO:0007669"/>
    <property type="project" value="InterPro"/>
</dbReference>
<sequence>MKKDLVFSLLKGNFKFVVVFFYGLLSSYAQNITIPIETKDHALVLQTDNDKRLRNIYFGKPLKNKAEYDIIAKSFDFNDANAGIYNIAYTPSGTSNLSEPALQVKHADGNTSLELKYVSHKYQKIDADVTLISIVLKDPVYPFEVTLFYKVWAAKNVIEQWTEIKHQEKKAVLLQKYASANMYFTNKNFYLTSFQGEYLKEMQPVETKLEQGIKVIDSKLGTRAMLLQTPNFMVSFGQPASENEGLVMLGQLAWSGNFKLDFEIDSYKNLRLIAGINPYASEYSLVPNRVFKTPSLIYALSNEGTGEASRNLHEWARKYRVLDGEGERLTLLNNWEATYFDFDEAKIKDLFKGAKSLGVDMFLLDDGWFGNKYPRNNDDAGLGDWQENKKKLPHGLGYLVKEAQKEGVKFGIWIEPEMVNPRSELYEKHLDWVIRQPERPEIYYRNQLVLDLSNPEVQDFVFGIVDNLFTKNPELAFIKWDCNAVIYNAYSAFLNQKGIPQSNLYVDYIHGLYKVLERIRAKYPKVPMMLCSGGGGRGDYEFLKYFTEFWPSDDTDPIERIFIQWNYSYFFPSITTDNHVTDWGKQPLKFRVDVASMGKLGFDIVESHLSENDKVFCKQAISNYNSFKDIVWHGDLYRLLNPHENDISSLMYVNKEKNKAVVFNYLVNNRYKITATERPIVLAGLDPDSKYTVKEINLYPDTKSTINSENLYSGNFLMTVGINPNVTLKRTSVILEITQVK</sequence>
<dbReference type="InterPro" id="IPR002252">
    <property type="entry name" value="Glyco_hydro_36"/>
</dbReference>
<evidence type="ECO:0000313" key="13">
    <source>
        <dbReference type="Proteomes" id="UP000182367"/>
    </source>
</evidence>
<dbReference type="SUPFAM" id="SSF51445">
    <property type="entry name" value="(Trans)glycosidases"/>
    <property type="match status" value="1"/>
</dbReference>
<dbReference type="EMBL" id="FNEO01000001">
    <property type="protein sequence ID" value="SDI94418.1"/>
    <property type="molecule type" value="Genomic_DNA"/>
</dbReference>
<evidence type="ECO:0000256" key="1">
    <source>
        <dbReference type="ARBA" id="ARBA00001255"/>
    </source>
</evidence>
<evidence type="ECO:0000313" key="12">
    <source>
        <dbReference type="Proteomes" id="UP000093226"/>
    </source>
</evidence>
<dbReference type="PANTHER" id="PTHR43053">
    <property type="entry name" value="GLYCOSIDASE FAMILY 31"/>
    <property type="match status" value="1"/>
</dbReference>
<dbReference type="InterPro" id="IPR050985">
    <property type="entry name" value="Alpha-glycosidase_related"/>
</dbReference>
<accession>A0A1B9DRJ3</accession>
<dbReference type="PROSITE" id="PS00512">
    <property type="entry name" value="ALPHA_GALACTOSIDASE"/>
    <property type="match status" value="1"/>
</dbReference>
<dbReference type="InterPro" id="IPR031704">
    <property type="entry name" value="Glyco_hydro_36_N"/>
</dbReference>
<keyword evidence="4 5" id="KW-0326">Glycosidase</keyword>
<dbReference type="PANTHER" id="PTHR43053:SF3">
    <property type="entry name" value="ALPHA-GALACTOSIDASE C-RELATED"/>
    <property type="match status" value="1"/>
</dbReference>
<evidence type="ECO:0000259" key="8">
    <source>
        <dbReference type="Pfam" id="PF16875"/>
    </source>
</evidence>
<feature type="active site" description="Nucleophile" evidence="6">
    <location>
        <position position="481"/>
    </location>
</feature>
<dbReference type="AlphaFoldDB" id="A0A1B9DRJ3"/>
<dbReference type="EMBL" id="LVEO01000013">
    <property type="protein sequence ID" value="OCB72301.1"/>
    <property type="molecule type" value="Genomic_DNA"/>
</dbReference>
<reference evidence="12" key="1">
    <citation type="submission" date="2016-03" db="EMBL/GenBank/DDBJ databases">
        <title>Draft genome sequence of Paenibacillus glacialis DSM 22343.</title>
        <authorList>
            <person name="Shin S.-K."/>
            <person name="Yi H."/>
        </authorList>
    </citation>
    <scope>NUCLEOTIDE SEQUENCE [LARGE SCALE GENOMIC DNA]</scope>
    <source>
        <strain evidence="12">NBRC 105008</strain>
    </source>
</reference>
<dbReference type="InterPro" id="IPR017853">
    <property type="entry name" value="GH"/>
</dbReference>
<dbReference type="Gene3D" id="2.70.98.60">
    <property type="entry name" value="alpha-galactosidase from lactobacil brevis"/>
    <property type="match status" value="1"/>
</dbReference>
<dbReference type="PIRSF" id="PIRSF005536">
    <property type="entry name" value="Agal"/>
    <property type="match status" value="1"/>
</dbReference>
<dbReference type="OrthoDB" id="9758822at2"/>
<dbReference type="InterPro" id="IPR038417">
    <property type="entry name" value="Alpga-gal_N_sf"/>
</dbReference>
<comment type="similarity">
    <text evidence="5">Belongs to the glycosyl hydrolase.</text>
</comment>
<evidence type="ECO:0000259" key="7">
    <source>
        <dbReference type="Pfam" id="PF16874"/>
    </source>
</evidence>
<dbReference type="InterPro" id="IPR013780">
    <property type="entry name" value="Glyco_hydro_b"/>
</dbReference>
<comment type="caution">
    <text evidence="10">The sequence shown here is derived from an EMBL/GenBank/DDBJ whole genome shotgun (WGS) entry which is preliminary data.</text>
</comment>
<dbReference type="Pfam" id="PF02065">
    <property type="entry name" value="Melibiase"/>
    <property type="match status" value="1"/>
</dbReference>
<dbReference type="EC" id="3.2.1.22" evidence="2 5"/>
<feature type="domain" description="Glycosyl hydrolase family 36 C-terminal" evidence="7">
    <location>
        <begin position="648"/>
        <end position="726"/>
    </location>
</feature>
<evidence type="ECO:0000313" key="9">
    <source>
        <dbReference type="EMBL" id="GEL09769.1"/>
    </source>
</evidence>
<proteinExistence type="inferred from homology"/>
<dbReference type="Pfam" id="PF16875">
    <property type="entry name" value="Glyco_hydro_36N"/>
    <property type="match status" value="1"/>
</dbReference>
<protein>
    <recommendedName>
        <fullName evidence="2 5">Alpha-galactosidase</fullName>
        <ecNumber evidence="2 5">3.2.1.22</ecNumber>
    </recommendedName>
</protein>
<reference evidence="10" key="2">
    <citation type="submission" date="2016-03" db="EMBL/GenBank/DDBJ databases">
        <authorList>
            <person name="Ploux O."/>
        </authorList>
    </citation>
    <scope>NUCLEOTIDE SEQUENCE</scope>
    <source>
        <strain evidence="10">NBRC 105008</strain>
    </source>
</reference>
<keyword evidence="13" id="KW-1185">Reference proteome</keyword>
<dbReference type="Proteomes" id="UP000093226">
    <property type="component" value="Unassembled WGS sequence"/>
</dbReference>
<evidence type="ECO:0000256" key="5">
    <source>
        <dbReference type="PIRNR" id="PIRNR005536"/>
    </source>
</evidence>
<dbReference type="Gene3D" id="3.20.20.70">
    <property type="entry name" value="Aldolase class I"/>
    <property type="match status" value="1"/>
</dbReference>
<evidence type="ECO:0000313" key="11">
    <source>
        <dbReference type="EMBL" id="SDI94418.1"/>
    </source>
</evidence>
<dbReference type="InterPro" id="IPR031705">
    <property type="entry name" value="Glyco_hydro_36_C"/>
</dbReference>
<dbReference type="Proteomes" id="UP000182367">
    <property type="component" value="Unassembled WGS sequence"/>
</dbReference>
<evidence type="ECO:0000256" key="4">
    <source>
        <dbReference type="ARBA" id="ARBA00023295"/>
    </source>
</evidence>
<dbReference type="Pfam" id="PF16874">
    <property type="entry name" value="Glyco_hydro_36C"/>
    <property type="match status" value="1"/>
</dbReference>
<dbReference type="InterPro" id="IPR013785">
    <property type="entry name" value="Aldolase_TIM"/>
</dbReference>
<keyword evidence="3 5" id="KW-0378">Hydrolase</keyword>
<evidence type="ECO:0000256" key="3">
    <source>
        <dbReference type="ARBA" id="ARBA00022801"/>
    </source>
</evidence>
<dbReference type="InterPro" id="IPR000111">
    <property type="entry name" value="Glyco_hydro_27/36_CS"/>
</dbReference>
<dbReference type="GO" id="GO:0004557">
    <property type="term" value="F:alpha-galactosidase activity"/>
    <property type="evidence" value="ECO:0007669"/>
    <property type="project" value="UniProtKB-UniRule"/>
</dbReference>
<evidence type="ECO:0000256" key="6">
    <source>
        <dbReference type="PIRSR" id="PIRSR005536-1"/>
    </source>
</evidence>
<dbReference type="RefSeq" id="WP_066326778.1">
    <property type="nucleotide sequence ID" value="NZ_BJVF01000001.1"/>
</dbReference>
<dbReference type="FunFam" id="3.20.20.70:FF:000118">
    <property type="entry name" value="Alpha-galactosidase"/>
    <property type="match status" value="1"/>
</dbReference>
<organism evidence="10 12">
    <name type="scientific">Flavobacterium glycines</name>
    <dbReference type="NCBI Taxonomy" id="551990"/>
    <lineage>
        <taxon>Bacteria</taxon>
        <taxon>Pseudomonadati</taxon>
        <taxon>Bacteroidota</taxon>
        <taxon>Flavobacteriia</taxon>
        <taxon>Flavobacteriales</taxon>
        <taxon>Flavobacteriaceae</taxon>
        <taxon>Flavobacterium</taxon>
    </lineage>
</organism>
<evidence type="ECO:0000256" key="2">
    <source>
        <dbReference type="ARBA" id="ARBA00012755"/>
    </source>
</evidence>
<feature type="active site" description="Proton donor" evidence="6">
    <location>
        <position position="553"/>
    </location>
</feature>
<dbReference type="Gene3D" id="2.60.40.1180">
    <property type="entry name" value="Golgi alpha-mannosidase II"/>
    <property type="match status" value="1"/>
</dbReference>
<dbReference type="EMBL" id="BJVF01000001">
    <property type="protein sequence ID" value="GEL09769.1"/>
    <property type="molecule type" value="Genomic_DNA"/>
</dbReference>
<reference evidence="11 13" key="3">
    <citation type="submission" date="2016-10" db="EMBL/GenBank/DDBJ databases">
        <authorList>
            <person name="Varghese N."/>
            <person name="Submissions S."/>
        </authorList>
    </citation>
    <scope>NUCLEOTIDE SEQUENCE [LARGE SCALE GENOMIC DNA]</scope>
    <source>
        <strain evidence="11 13">Gm-149</strain>
    </source>
</reference>
<dbReference type="PRINTS" id="PR00743">
    <property type="entry name" value="GLHYDRLASE36"/>
</dbReference>
<gene>
    <name evidence="10" type="ORF">FBGL_06480</name>
    <name evidence="9" type="ORF">FGL01_05080</name>
    <name evidence="11" type="ORF">SAMN05192550_1220</name>
</gene>
<evidence type="ECO:0000313" key="14">
    <source>
        <dbReference type="Proteomes" id="UP000321579"/>
    </source>
</evidence>
<reference evidence="9 14" key="4">
    <citation type="submission" date="2019-07" db="EMBL/GenBank/DDBJ databases">
        <title>Whole genome shotgun sequence of Flavobacterium glycines NBRC 105008.</title>
        <authorList>
            <person name="Hosoyama A."/>
            <person name="Uohara A."/>
            <person name="Ohji S."/>
            <person name="Ichikawa N."/>
        </authorList>
    </citation>
    <scope>NUCLEOTIDE SEQUENCE [LARGE SCALE GENOMIC DNA]</scope>
    <source>
        <strain evidence="9 14">NBRC 105008</strain>
    </source>
</reference>
<name>A0A1B9DRJ3_9FLAO</name>
<dbReference type="Proteomes" id="UP000321579">
    <property type="component" value="Unassembled WGS sequence"/>
</dbReference>